<feature type="transmembrane region" description="Helical" evidence="1">
    <location>
        <begin position="85"/>
        <end position="110"/>
    </location>
</feature>
<organism evidence="2 3">
    <name type="scientific">Puniceibacterium sediminis</name>
    <dbReference type="NCBI Taxonomy" id="1608407"/>
    <lineage>
        <taxon>Bacteria</taxon>
        <taxon>Pseudomonadati</taxon>
        <taxon>Pseudomonadota</taxon>
        <taxon>Alphaproteobacteria</taxon>
        <taxon>Rhodobacterales</taxon>
        <taxon>Paracoccaceae</taxon>
        <taxon>Puniceibacterium</taxon>
    </lineage>
</organism>
<reference evidence="2 3" key="1">
    <citation type="submission" date="2017-06" db="EMBL/GenBank/DDBJ databases">
        <authorList>
            <person name="Kim H.J."/>
            <person name="Triplett B.A."/>
        </authorList>
    </citation>
    <scope>NUCLEOTIDE SEQUENCE [LARGE SCALE GENOMIC DNA]</scope>
    <source>
        <strain evidence="2 3">DSM 29052</strain>
    </source>
</reference>
<keyword evidence="1" id="KW-0472">Membrane</keyword>
<keyword evidence="3" id="KW-1185">Reference proteome</keyword>
<dbReference type="InterPro" id="IPR016174">
    <property type="entry name" value="Di-haem_cyt_TM"/>
</dbReference>
<keyword evidence="1" id="KW-1133">Transmembrane helix</keyword>
<dbReference type="GO" id="GO:0022904">
    <property type="term" value="P:respiratory electron transport chain"/>
    <property type="evidence" value="ECO:0007669"/>
    <property type="project" value="InterPro"/>
</dbReference>
<dbReference type="RefSeq" id="WP_176439096.1">
    <property type="nucleotide sequence ID" value="NZ_FZNN01000006.1"/>
</dbReference>
<dbReference type="Proteomes" id="UP000198417">
    <property type="component" value="Unassembled WGS sequence"/>
</dbReference>
<feature type="transmembrane region" description="Helical" evidence="1">
    <location>
        <begin position="130"/>
        <end position="153"/>
    </location>
</feature>
<dbReference type="GO" id="GO:0016020">
    <property type="term" value="C:membrane"/>
    <property type="evidence" value="ECO:0007669"/>
    <property type="project" value="InterPro"/>
</dbReference>
<name>A0A238WPG2_9RHOB</name>
<evidence type="ECO:0000256" key="1">
    <source>
        <dbReference type="SAM" id="Phobius"/>
    </source>
</evidence>
<protein>
    <submittedName>
        <fullName evidence="2">Cytochrome b561</fullName>
    </submittedName>
</protein>
<feature type="transmembrane region" description="Helical" evidence="1">
    <location>
        <begin position="39"/>
        <end position="59"/>
    </location>
</feature>
<accession>A0A238WPG2</accession>
<evidence type="ECO:0000313" key="2">
    <source>
        <dbReference type="EMBL" id="SNR48298.1"/>
    </source>
</evidence>
<dbReference type="AlphaFoldDB" id="A0A238WPG2"/>
<keyword evidence="1" id="KW-0812">Transmembrane</keyword>
<dbReference type="SUPFAM" id="SSF81342">
    <property type="entry name" value="Transmembrane di-heme cytochromes"/>
    <property type="match status" value="1"/>
</dbReference>
<sequence length="175" mass="19717">MTRRQALKWVHWSIVPLLVWFLLVRPSDVARVGSWAVKLHFVLGFVVVTLALGWTADYLRRGFAGPPGPKLPDWGRVLHRTLHRALIWGLFAVAGTGFMLGLSLVAQLWTNGFEAGATSLGMPSSDRLVAQVYAIELDLLIMIVGLHVGFHVWRHFALRDKALHIMAPRKLHRFL</sequence>
<evidence type="ECO:0000313" key="3">
    <source>
        <dbReference type="Proteomes" id="UP000198417"/>
    </source>
</evidence>
<dbReference type="EMBL" id="FZNN01000006">
    <property type="protein sequence ID" value="SNR48298.1"/>
    <property type="molecule type" value="Genomic_DNA"/>
</dbReference>
<proteinExistence type="predicted"/>
<gene>
    <name evidence="2" type="ORF">SAMN06265370_106209</name>
</gene>